<protein>
    <submittedName>
        <fullName evidence="3">Mannosyltransferase</fullName>
    </submittedName>
</protein>
<reference evidence="3 4" key="1">
    <citation type="submission" date="2015-09" db="EMBL/GenBank/DDBJ databases">
        <authorList>
            <consortium name="Pathogen Informatics"/>
        </authorList>
    </citation>
    <scope>NUCLEOTIDE SEQUENCE [LARGE SCALE GENOMIC DNA]</scope>
    <source>
        <strain evidence="3 4">2789STDY5834856</strain>
    </source>
</reference>
<sequence length="363" mass="41735">MTKFIVLHVGYNSGNKASGAEVAITKSLTFQQKYCICALLNLSSKKINEFTSYSYEEFKMIELLPIPFNKPNIVVFHELYRSEFLKIYRECKKKHIPYIIIPHGGLSYTAQKTKAIKKKVANLFLFDSFFKSADAIQFLSLAEKINSRIFSKQETLILGNGIDKPKVLNLQKDEKKLIILYIGRYDIHFKGLDVLLDACRRCKDYMRDKNIIIKMYGTGSNKDEEYLRNYVETNMINDIVNINGPIYDEEKIREYQKANYFIQTSRSEGQPMGILEALSYGTPIIVTPGTTLAEDTKKLSMGITCSLDEYSISDAIKRAYSNKENIGQMSNRAKKYISENFDGDNIAVKTIERYKILYEKGRV</sequence>
<keyword evidence="1 3" id="KW-0808">Transferase</keyword>
<evidence type="ECO:0000259" key="2">
    <source>
        <dbReference type="Pfam" id="PF00534"/>
    </source>
</evidence>
<proteinExistence type="predicted"/>
<dbReference type="PANTHER" id="PTHR46401:SF2">
    <property type="entry name" value="GLYCOSYLTRANSFERASE WBBK-RELATED"/>
    <property type="match status" value="1"/>
</dbReference>
<dbReference type="RefSeq" id="WP_055268192.1">
    <property type="nucleotide sequence ID" value="NZ_CABIXQ010000029.1"/>
</dbReference>
<evidence type="ECO:0000313" key="4">
    <source>
        <dbReference type="Proteomes" id="UP000095594"/>
    </source>
</evidence>
<gene>
    <name evidence="3" type="ORF">ERS852471_03135</name>
</gene>
<keyword evidence="3" id="KW-0328">Glycosyltransferase</keyword>
<dbReference type="InterPro" id="IPR001296">
    <property type="entry name" value="Glyco_trans_1"/>
</dbReference>
<dbReference type="Pfam" id="PF00534">
    <property type="entry name" value="Glycos_transf_1"/>
    <property type="match status" value="1"/>
</dbReference>
<dbReference type="OrthoDB" id="9806653at2"/>
<dbReference type="Gene3D" id="3.40.50.2000">
    <property type="entry name" value="Glycogen Phosphorylase B"/>
    <property type="match status" value="2"/>
</dbReference>
<dbReference type="EMBL" id="CYZX01000029">
    <property type="protein sequence ID" value="CUP17181.1"/>
    <property type="molecule type" value="Genomic_DNA"/>
</dbReference>
<accession>A0A174L2W6</accession>
<dbReference type="GO" id="GO:0016757">
    <property type="term" value="F:glycosyltransferase activity"/>
    <property type="evidence" value="ECO:0007669"/>
    <property type="project" value="UniProtKB-KW"/>
</dbReference>
<evidence type="ECO:0000256" key="1">
    <source>
        <dbReference type="ARBA" id="ARBA00022679"/>
    </source>
</evidence>
<name>A0A174L2W6_9CLOT</name>
<organism evidence="3 4">
    <name type="scientific">Clostridium disporicum</name>
    <dbReference type="NCBI Taxonomy" id="84024"/>
    <lineage>
        <taxon>Bacteria</taxon>
        <taxon>Bacillati</taxon>
        <taxon>Bacillota</taxon>
        <taxon>Clostridia</taxon>
        <taxon>Eubacteriales</taxon>
        <taxon>Clostridiaceae</taxon>
        <taxon>Clostridium</taxon>
    </lineage>
</organism>
<dbReference type="Proteomes" id="UP000095594">
    <property type="component" value="Unassembled WGS sequence"/>
</dbReference>
<dbReference type="SUPFAM" id="SSF53756">
    <property type="entry name" value="UDP-Glycosyltransferase/glycogen phosphorylase"/>
    <property type="match status" value="1"/>
</dbReference>
<dbReference type="AlphaFoldDB" id="A0A174L2W6"/>
<feature type="domain" description="Glycosyl transferase family 1" evidence="2">
    <location>
        <begin position="170"/>
        <end position="335"/>
    </location>
</feature>
<dbReference type="PANTHER" id="PTHR46401">
    <property type="entry name" value="GLYCOSYLTRANSFERASE WBBK-RELATED"/>
    <property type="match status" value="1"/>
</dbReference>
<evidence type="ECO:0000313" key="3">
    <source>
        <dbReference type="EMBL" id="CUP17181.1"/>
    </source>
</evidence>